<accession>A0A3E3EC15</accession>
<dbReference type="PANTHER" id="PTHR43364">
    <property type="entry name" value="NADH-SPECIFIC METHYLGLYOXAL REDUCTASE-RELATED"/>
    <property type="match status" value="1"/>
</dbReference>
<proteinExistence type="predicted"/>
<dbReference type="AlphaFoldDB" id="A0A3E3EC15"/>
<dbReference type="GO" id="GO:0016491">
    <property type="term" value="F:oxidoreductase activity"/>
    <property type="evidence" value="ECO:0007669"/>
    <property type="project" value="InterPro"/>
</dbReference>
<dbReference type="PANTHER" id="PTHR43364:SF1">
    <property type="entry name" value="OXIDOREDUCTASE YDHF"/>
    <property type="match status" value="1"/>
</dbReference>
<evidence type="ECO:0000259" key="1">
    <source>
        <dbReference type="Pfam" id="PF00248"/>
    </source>
</evidence>
<dbReference type="SUPFAM" id="SSF51430">
    <property type="entry name" value="NAD(P)-linked oxidoreductase"/>
    <property type="match status" value="1"/>
</dbReference>
<dbReference type="InterPro" id="IPR050523">
    <property type="entry name" value="AKR_Detox_Biosynth"/>
</dbReference>
<dbReference type="InterPro" id="IPR020471">
    <property type="entry name" value="AKR"/>
</dbReference>
<dbReference type="RefSeq" id="WP_117581645.1">
    <property type="nucleotide sequence ID" value="NZ_QUSL01000016.1"/>
</dbReference>
<dbReference type="Pfam" id="PF00248">
    <property type="entry name" value="Aldo_ket_red"/>
    <property type="match status" value="1"/>
</dbReference>
<feature type="domain" description="NADP-dependent oxidoreductase" evidence="1">
    <location>
        <begin position="16"/>
        <end position="294"/>
    </location>
</feature>
<organism evidence="2 3">
    <name type="scientific">Thomasclavelia ramosa</name>
    <dbReference type="NCBI Taxonomy" id="1547"/>
    <lineage>
        <taxon>Bacteria</taxon>
        <taxon>Bacillati</taxon>
        <taxon>Bacillota</taxon>
        <taxon>Erysipelotrichia</taxon>
        <taxon>Erysipelotrichales</taxon>
        <taxon>Coprobacillaceae</taxon>
        <taxon>Thomasclavelia</taxon>
    </lineage>
</organism>
<evidence type="ECO:0000313" key="3">
    <source>
        <dbReference type="Proteomes" id="UP000261032"/>
    </source>
</evidence>
<protein>
    <submittedName>
        <fullName evidence="2">Aldo/keto reductase family oxidoreductase</fullName>
    </submittedName>
</protein>
<dbReference type="InterPro" id="IPR023210">
    <property type="entry name" value="NADP_OxRdtase_dom"/>
</dbReference>
<sequence length="303" mass="34367">MEYYSLPQTNLKVSKVALGCMRIASKTPEEVENLVLESLKAGNFFDHADIYGGGKSEELFGKVLQKHPELRKEMIIQSKCGIRPGICFDFSKEYILASVDSILSRLQTDYLDILLLHRPDALMDPQEVSEAFDELYQAGKVRYFGVSNQNPGQIELLKKYCKQPIIINQLQFGPAHAQMIDSGIYANMDEGIDHDGDILNYCRLNDITIQPWSTIRSSLSEDTFIDNPKYPKLNEQLDKLADKYNVSKVAIVTAWILRHPAQMQPIAGTTSIKNMLDTIKGVEVKLTREEWYAIYTAEDKPLP</sequence>
<gene>
    <name evidence="2" type="ORF">DXB93_10615</name>
</gene>
<dbReference type="EMBL" id="QUSL01000016">
    <property type="protein sequence ID" value="RGD84411.1"/>
    <property type="molecule type" value="Genomic_DNA"/>
</dbReference>
<dbReference type="CDD" id="cd19092">
    <property type="entry name" value="AKR_BsYcsN_EcYdhF-like"/>
    <property type="match status" value="1"/>
</dbReference>
<dbReference type="Proteomes" id="UP000261032">
    <property type="component" value="Unassembled WGS sequence"/>
</dbReference>
<dbReference type="Gene3D" id="3.20.20.100">
    <property type="entry name" value="NADP-dependent oxidoreductase domain"/>
    <property type="match status" value="1"/>
</dbReference>
<comment type="caution">
    <text evidence="2">The sequence shown here is derived from an EMBL/GenBank/DDBJ whole genome shotgun (WGS) entry which is preliminary data.</text>
</comment>
<dbReference type="InterPro" id="IPR036812">
    <property type="entry name" value="NAD(P)_OxRdtase_dom_sf"/>
</dbReference>
<reference evidence="2 3" key="1">
    <citation type="submission" date="2018-08" db="EMBL/GenBank/DDBJ databases">
        <title>A genome reference for cultivated species of the human gut microbiota.</title>
        <authorList>
            <person name="Zou Y."/>
            <person name="Xue W."/>
            <person name="Luo G."/>
        </authorList>
    </citation>
    <scope>NUCLEOTIDE SEQUENCE [LARGE SCALE GENOMIC DNA]</scope>
    <source>
        <strain evidence="2 3">OM06-4</strain>
    </source>
</reference>
<evidence type="ECO:0000313" key="2">
    <source>
        <dbReference type="EMBL" id="RGD84411.1"/>
    </source>
</evidence>
<dbReference type="GO" id="GO:0005829">
    <property type="term" value="C:cytosol"/>
    <property type="evidence" value="ECO:0007669"/>
    <property type="project" value="TreeGrafter"/>
</dbReference>
<dbReference type="PRINTS" id="PR00069">
    <property type="entry name" value="ALDKETRDTASE"/>
</dbReference>
<name>A0A3E3EC15_9FIRM</name>